<dbReference type="InterPro" id="IPR004046">
    <property type="entry name" value="GST_C"/>
</dbReference>
<dbReference type="OrthoDB" id="9797500at2"/>
<dbReference type="InterPro" id="IPR036282">
    <property type="entry name" value="Glutathione-S-Trfase_C_sf"/>
</dbReference>
<dbReference type="Proteomes" id="UP000430634">
    <property type="component" value="Unassembled WGS sequence"/>
</dbReference>
<evidence type="ECO:0000259" key="5">
    <source>
        <dbReference type="PROSITE" id="PS50405"/>
    </source>
</evidence>
<evidence type="ECO:0000313" key="8">
    <source>
        <dbReference type="Proteomes" id="UP000430634"/>
    </source>
</evidence>
<keyword evidence="9" id="KW-1185">Reference proteome</keyword>
<feature type="domain" description="GST N-terminal" evidence="4">
    <location>
        <begin position="1"/>
        <end position="80"/>
    </location>
</feature>
<evidence type="ECO:0000259" key="4">
    <source>
        <dbReference type="PROSITE" id="PS50404"/>
    </source>
</evidence>
<reference evidence="9" key="2">
    <citation type="journal article" date="2019" name="Int. J. Syst. Evol. Microbiol.">
        <title>The Global Catalogue of Microorganisms (GCM) 10K type strain sequencing project: providing services to taxonomists for standard genome sequencing and annotation.</title>
        <authorList>
            <consortium name="The Broad Institute Genomics Platform"/>
            <consortium name="The Broad Institute Genome Sequencing Center for Infectious Disease"/>
            <person name="Wu L."/>
            <person name="Ma J."/>
        </authorList>
    </citation>
    <scope>NUCLEOTIDE SEQUENCE [LARGE SCALE GENOMIC DNA]</scope>
    <source>
        <strain evidence="9">CGMCC 1.15931</strain>
    </source>
</reference>
<proteinExistence type="inferred from homology"/>
<comment type="caution">
    <text evidence="7">The sequence shown here is derived from an EMBL/GenBank/DDBJ whole genome shotgun (WGS) entry which is preliminary data.</text>
</comment>
<evidence type="ECO:0000313" key="9">
    <source>
        <dbReference type="Proteomes" id="UP000622638"/>
    </source>
</evidence>
<sequence length="202" mass="21955">MKLHYHPISGHAHRVHAFLSLLDLDFELVQVDLARGEHKSPAFLAINPFGQVPVLEDDGHVIADSNAILVYVARRHGPQWLPTDPLLEAAVQRWLSVAAGDVAFGMAAARIVQLFGRPDDMAPLVARGQRTLALMDAALTGREWLATPEPSIADISLYSYAARAPEGYIDLAPYPAVRAWLARIEALPGFVPFVQTPVGLAA</sequence>
<dbReference type="EMBL" id="BMKG01000002">
    <property type="protein sequence ID" value="GGB88013.1"/>
    <property type="molecule type" value="Genomic_DNA"/>
</dbReference>
<accession>A0A6I3T0Y5</accession>
<dbReference type="SUPFAM" id="SSF52833">
    <property type="entry name" value="Thioredoxin-like"/>
    <property type="match status" value="1"/>
</dbReference>
<dbReference type="Pfam" id="PF00043">
    <property type="entry name" value="GST_C"/>
    <property type="match status" value="1"/>
</dbReference>
<dbReference type="GO" id="GO:0016740">
    <property type="term" value="F:transferase activity"/>
    <property type="evidence" value="ECO:0007669"/>
    <property type="project" value="UniProtKB-KW"/>
</dbReference>
<dbReference type="InterPro" id="IPR010987">
    <property type="entry name" value="Glutathione-S-Trfase_C-like"/>
</dbReference>
<dbReference type="SFLD" id="SFLDG01151">
    <property type="entry name" value="Main.2:_Nu-like"/>
    <property type="match status" value="1"/>
</dbReference>
<name>A0A6I3T0Y5_9BURK</name>
<dbReference type="InterPro" id="IPR004045">
    <property type="entry name" value="Glutathione_S-Trfase_N"/>
</dbReference>
<dbReference type="PANTHER" id="PTHR44051:SF2">
    <property type="entry name" value="HYPOTHETICAL GLUTATHIONE S-TRANSFERASE LIKE PROTEIN"/>
    <property type="match status" value="1"/>
</dbReference>
<keyword evidence="2 7" id="KW-0808">Transferase</keyword>
<dbReference type="CDD" id="cd03206">
    <property type="entry name" value="GST_C_7"/>
    <property type="match status" value="1"/>
</dbReference>
<dbReference type="InterPro" id="IPR036249">
    <property type="entry name" value="Thioredoxin-like_sf"/>
</dbReference>
<evidence type="ECO:0000256" key="3">
    <source>
        <dbReference type="RuleBase" id="RU003494"/>
    </source>
</evidence>
<reference evidence="6" key="4">
    <citation type="submission" date="2024-05" db="EMBL/GenBank/DDBJ databases">
        <authorList>
            <person name="Sun Q."/>
            <person name="Zhou Y."/>
        </authorList>
    </citation>
    <scope>NUCLEOTIDE SEQUENCE</scope>
    <source>
        <strain evidence="6">CGMCC 1.15931</strain>
    </source>
</reference>
<evidence type="ECO:0000256" key="1">
    <source>
        <dbReference type="ARBA" id="ARBA00007409"/>
    </source>
</evidence>
<dbReference type="AlphaFoldDB" id="A0A6I3T0Y5"/>
<protein>
    <submittedName>
        <fullName evidence="7">Glutathione S-transferase</fullName>
    </submittedName>
</protein>
<dbReference type="Proteomes" id="UP000622638">
    <property type="component" value="Unassembled WGS sequence"/>
</dbReference>
<dbReference type="EMBL" id="WNKZ01000071">
    <property type="protein sequence ID" value="MTV55103.1"/>
    <property type="molecule type" value="Genomic_DNA"/>
</dbReference>
<dbReference type="FunFam" id="3.40.30.10:FF:000039">
    <property type="entry name" value="Glutathione S-transferase domain"/>
    <property type="match status" value="1"/>
</dbReference>
<dbReference type="PANTHER" id="PTHR44051">
    <property type="entry name" value="GLUTATHIONE S-TRANSFERASE-RELATED"/>
    <property type="match status" value="1"/>
</dbReference>
<reference evidence="6" key="1">
    <citation type="journal article" date="2014" name="Int. J. Syst. Evol. Microbiol.">
        <title>Complete genome of a new Firmicutes species belonging to the dominant human colonic microbiota ('Ruminococcus bicirculans') reveals two chromosomes and a selective capacity to utilize plant glucans.</title>
        <authorList>
            <consortium name="NISC Comparative Sequencing Program"/>
            <person name="Wegmann U."/>
            <person name="Louis P."/>
            <person name="Goesmann A."/>
            <person name="Henrissat B."/>
            <person name="Duncan S.H."/>
            <person name="Flint H.J."/>
        </authorList>
    </citation>
    <scope>NUCLEOTIDE SEQUENCE</scope>
    <source>
        <strain evidence="6">CGMCC 1.15931</strain>
    </source>
</reference>
<dbReference type="PROSITE" id="PS50404">
    <property type="entry name" value="GST_NTER"/>
    <property type="match status" value="1"/>
</dbReference>
<reference evidence="7 8" key="3">
    <citation type="submission" date="2019-11" db="EMBL/GenBank/DDBJ databases">
        <title>Type strains purchased from KCTC, JCM and DSMZ.</title>
        <authorList>
            <person name="Lu H."/>
        </authorList>
    </citation>
    <scope>NUCLEOTIDE SEQUENCE [LARGE SCALE GENOMIC DNA]</scope>
    <source>
        <strain evidence="7 8">KCTC 52429</strain>
    </source>
</reference>
<organism evidence="7 8">
    <name type="scientific">Pseudoduganella buxea</name>
    <dbReference type="NCBI Taxonomy" id="1949069"/>
    <lineage>
        <taxon>Bacteria</taxon>
        <taxon>Pseudomonadati</taxon>
        <taxon>Pseudomonadota</taxon>
        <taxon>Betaproteobacteria</taxon>
        <taxon>Burkholderiales</taxon>
        <taxon>Oxalobacteraceae</taxon>
        <taxon>Telluria group</taxon>
        <taxon>Pseudoduganella</taxon>
    </lineage>
</organism>
<evidence type="ECO:0000313" key="7">
    <source>
        <dbReference type="EMBL" id="MTV55103.1"/>
    </source>
</evidence>
<gene>
    <name evidence="6" type="primary">gst15</name>
    <name evidence="6" type="ORF">GCM10011572_07580</name>
    <name evidence="7" type="ORF">GM672_20440</name>
</gene>
<dbReference type="InterPro" id="IPR040079">
    <property type="entry name" value="Glutathione_S-Trfase"/>
</dbReference>
<evidence type="ECO:0000313" key="6">
    <source>
        <dbReference type="EMBL" id="GGB88013.1"/>
    </source>
</evidence>
<dbReference type="Gene3D" id="3.40.30.10">
    <property type="entry name" value="Glutaredoxin"/>
    <property type="match status" value="1"/>
</dbReference>
<dbReference type="RefSeq" id="WP_155472382.1">
    <property type="nucleotide sequence ID" value="NZ_BMKG01000002.1"/>
</dbReference>
<dbReference type="SFLD" id="SFLDS00019">
    <property type="entry name" value="Glutathione_Transferase_(cytos"/>
    <property type="match status" value="1"/>
</dbReference>
<dbReference type="Gene3D" id="1.20.1050.10">
    <property type="match status" value="1"/>
</dbReference>
<evidence type="ECO:0000256" key="2">
    <source>
        <dbReference type="ARBA" id="ARBA00022679"/>
    </source>
</evidence>
<dbReference type="SFLD" id="SFLDG00358">
    <property type="entry name" value="Main_(cytGST)"/>
    <property type="match status" value="1"/>
</dbReference>
<dbReference type="PROSITE" id="PS50405">
    <property type="entry name" value="GST_CTER"/>
    <property type="match status" value="1"/>
</dbReference>
<dbReference type="SUPFAM" id="SSF47616">
    <property type="entry name" value="GST C-terminal domain-like"/>
    <property type="match status" value="1"/>
</dbReference>
<feature type="domain" description="GST C-terminal" evidence="5">
    <location>
        <begin position="84"/>
        <end position="202"/>
    </location>
</feature>
<comment type="similarity">
    <text evidence="1 3">Belongs to the GST superfamily.</text>
</comment>
<dbReference type="Pfam" id="PF02798">
    <property type="entry name" value="GST_N"/>
    <property type="match status" value="1"/>
</dbReference>
<dbReference type="CDD" id="cd03056">
    <property type="entry name" value="GST_N_4"/>
    <property type="match status" value="1"/>
</dbReference>